<sequence length="77" mass="8981">MPPYQAICEYILIISNLSFHLTTISDTRNLSFLMYPRMCSGECEPMNPANFQKGGKFEYCRSQNHINKKRLIDHVPK</sequence>
<evidence type="ECO:0000313" key="1">
    <source>
        <dbReference type="EMBL" id="VDO80513.1"/>
    </source>
</evidence>
<dbReference type="AlphaFoldDB" id="A0A183HWS6"/>
<evidence type="ECO:0000313" key="3">
    <source>
        <dbReference type="WBParaSite" id="OFLC_0001193801-mRNA-1"/>
    </source>
</evidence>
<protein>
    <submittedName>
        <fullName evidence="3">Secreted protein</fullName>
    </submittedName>
</protein>
<gene>
    <name evidence="1" type="ORF">OFLC_LOCUS11932</name>
</gene>
<keyword evidence="2" id="KW-1185">Reference proteome</keyword>
<proteinExistence type="predicted"/>
<dbReference type="WBParaSite" id="OFLC_0001193801-mRNA-1">
    <property type="protein sequence ID" value="OFLC_0001193801-mRNA-1"/>
    <property type="gene ID" value="OFLC_0001193801"/>
</dbReference>
<dbReference type="Proteomes" id="UP000267606">
    <property type="component" value="Unassembled WGS sequence"/>
</dbReference>
<name>A0A183HWS6_9BILA</name>
<reference evidence="3" key="1">
    <citation type="submission" date="2016-06" db="UniProtKB">
        <authorList>
            <consortium name="WormBaseParasite"/>
        </authorList>
    </citation>
    <scope>IDENTIFICATION</scope>
</reference>
<accession>A0A183HWS6</accession>
<reference evidence="1 2" key="2">
    <citation type="submission" date="2018-11" db="EMBL/GenBank/DDBJ databases">
        <authorList>
            <consortium name="Pathogen Informatics"/>
        </authorList>
    </citation>
    <scope>NUCLEOTIDE SEQUENCE [LARGE SCALE GENOMIC DNA]</scope>
</reference>
<dbReference type="EMBL" id="UZAJ01017878">
    <property type="protein sequence ID" value="VDO80513.1"/>
    <property type="molecule type" value="Genomic_DNA"/>
</dbReference>
<evidence type="ECO:0000313" key="2">
    <source>
        <dbReference type="Proteomes" id="UP000267606"/>
    </source>
</evidence>
<organism evidence="3">
    <name type="scientific">Onchocerca flexuosa</name>
    <dbReference type="NCBI Taxonomy" id="387005"/>
    <lineage>
        <taxon>Eukaryota</taxon>
        <taxon>Metazoa</taxon>
        <taxon>Ecdysozoa</taxon>
        <taxon>Nematoda</taxon>
        <taxon>Chromadorea</taxon>
        <taxon>Rhabditida</taxon>
        <taxon>Spirurina</taxon>
        <taxon>Spiruromorpha</taxon>
        <taxon>Filarioidea</taxon>
        <taxon>Onchocercidae</taxon>
        <taxon>Onchocerca</taxon>
    </lineage>
</organism>